<dbReference type="InterPro" id="IPR036864">
    <property type="entry name" value="Zn2-C6_fun-type_DNA-bd_sf"/>
</dbReference>
<evidence type="ECO:0000313" key="9">
    <source>
        <dbReference type="Proteomes" id="UP000661280"/>
    </source>
</evidence>
<evidence type="ECO:0000256" key="3">
    <source>
        <dbReference type="ARBA" id="ARBA00023163"/>
    </source>
</evidence>
<dbReference type="EMBL" id="BCWF01000038">
    <property type="protein sequence ID" value="GAT31114.1"/>
    <property type="molecule type" value="Genomic_DNA"/>
</dbReference>
<dbReference type="GeneID" id="64956657"/>
<dbReference type="CDD" id="cd00067">
    <property type="entry name" value="GAL4"/>
    <property type="match status" value="1"/>
</dbReference>
<keyword evidence="2" id="KW-0238">DNA-binding</keyword>
<accession>A0A146FZN5</accession>
<dbReference type="Pfam" id="PF00172">
    <property type="entry name" value="Zn_clus"/>
    <property type="match status" value="1"/>
</dbReference>
<dbReference type="Proteomes" id="UP000661280">
    <property type="component" value="Chromosome 2"/>
</dbReference>
<dbReference type="VEuPathDB" id="FungiDB:ASPFODRAFT_122356"/>
<dbReference type="Gene3D" id="4.10.240.10">
    <property type="entry name" value="Zn(2)-C6 fungal-type DNA-binding domain"/>
    <property type="match status" value="1"/>
</dbReference>
<dbReference type="Proteomes" id="UP000075230">
    <property type="component" value="Unassembled WGS sequence"/>
</dbReference>
<dbReference type="EMBL" id="AP024426">
    <property type="protein sequence ID" value="BCR95332.1"/>
    <property type="molecule type" value="Genomic_DNA"/>
</dbReference>
<dbReference type="GO" id="GO:0003677">
    <property type="term" value="F:DNA binding"/>
    <property type="evidence" value="ECO:0007669"/>
    <property type="project" value="UniProtKB-KW"/>
</dbReference>
<dbReference type="PANTHER" id="PTHR47784:SF5">
    <property type="entry name" value="STEROL UPTAKE CONTROL PROTEIN 2"/>
    <property type="match status" value="1"/>
</dbReference>
<dbReference type="SMART" id="SM00066">
    <property type="entry name" value="GAL4"/>
    <property type="match status" value="1"/>
</dbReference>
<dbReference type="InterPro" id="IPR001138">
    <property type="entry name" value="Zn2Cys6_DnaBD"/>
</dbReference>
<dbReference type="InterPro" id="IPR053157">
    <property type="entry name" value="Sterol_Uptake_Regulator"/>
</dbReference>
<feature type="domain" description="Zn(2)-C6 fungal-type" evidence="5">
    <location>
        <begin position="13"/>
        <end position="43"/>
    </location>
</feature>
<reference evidence="6" key="3">
    <citation type="submission" date="2021-01" db="EMBL/GenBank/DDBJ databases">
        <authorList>
            <consortium name="Aspergillus luchuensis mut. kawachii IFO 4304 genome sequencing consortium"/>
            <person name="Kazuki M."/>
            <person name="Futagami T."/>
        </authorList>
    </citation>
    <scope>NUCLEOTIDE SEQUENCE</scope>
    <source>
        <strain evidence="6">IFO 4308</strain>
    </source>
</reference>
<keyword evidence="9" id="KW-1185">Reference proteome</keyword>
<dbReference type="KEGG" id="aluc:AKAW2_20272A"/>
<dbReference type="InterPro" id="IPR021858">
    <property type="entry name" value="Fun_TF"/>
</dbReference>
<keyword evidence="1" id="KW-0805">Transcription regulation</keyword>
<dbReference type="GO" id="GO:0001228">
    <property type="term" value="F:DNA-binding transcription activator activity, RNA polymerase II-specific"/>
    <property type="evidence" value="ECO:0007669"/>
    <property type="project" value="TreeGrafter"/>
</dbReference>
<reference evidence="7 8" key="1">
    <citation type="journal article" date="2016" name="DNA Res.">
        <title>Genome sequence of Aspergillus luchuensis NBRC 4314.</title>
        <authorList>
            <person name="Yamada O."/>
            <person name="Machida M."/>
            <person name="Hosoyama A."/>
            <person name="Goto M."/>
            <person name="Takahashi T."/>
            <person name="Futagami T."/>
            <person name="Yamagata Y."/>
            <person name="Takeuchi M."/>
            <person name="Kobayashi T."/>
            <person name="Koike H."/>
            <person name="Abe K."/>
            <person name="Asai K."/>
            <person name="Arita M."/>
            <person name="Fujita N."/>
            <person name="Fukuda K."/>
            <person name="Higa K."/>
            <person name="Horikawa H."/>
            <person name="Ishikawa T."/>
            <person name="Jinno K."/>
            <person name="Kato Y."/>
            <person name="Kirimura K."/>
            <person name="Mizutani O."/>
            <person name="Nakasone K."/>
            <person name="Sano M."/>
            <person name="Shiraishi Y."/>
            <person name="Tsukahara M."/>
            <person name="Gomi K."/>
        </authorList>
    </citation>
    <scope>NUCLEOTIDE SEQUENCE [LARGE SCALE GENOMIC DNA]</scope>
    <source>
        <strain evidence="7 8">RIB 2604</strain>
    </source>
</reference>
<dbReference type="GO" id="GO:0008270">
    <property type="term" value="F:zinc ion binding"/>
    <property type="evidence" value="ECO:0007669"/>
    <property type="project" value="InterPro"/>
</dbReference>
<protein>
    <submittedName>
        <fullName evidence="7">C6 zinc finger domain protein</fullName>
    </submittedName>
</protein>
<dbReference type="PANTHER" id="PTHR47784">
    <property type="entry name" value="STEROL UPTAKE CONTROL PROTEIN 2"/>
    <property type="match status" value="1"/>
</dbReference>
<dbReference type="SUPFAM" id="SSF57701">
    <property type="entry name" value="Zn2/Cys6 DNA-binding domain"/>
    <property type="match status" value="1"/>
</dbReference>
<evidence type="ECO:0000313" key="7">
    <source>
        <dbReference type="EMBL" id="GAT31114.1"/>
    </source>
</evidence>
<evidence type="ECO:0000256" key="4">
    <source>
        <dbReference type="ARBA" id="ARBA00023242"/>
    </source>
</evidence>
<reference evidence="8" key="2">
    <citation type="submission" date="2016-02" db="EMBL/GenBank/DDBJ databases">
        <title>Genome sequencing of Aspergillus luchuensis NBRC 4314.</title>
        <authorList>
            <person name="Yamada O."/>
        </authorList>
    </citation>
    <scope>NUCLEOTIDE SEQUENCE [LARGE SCALE GENOMIC DNA]</scope>
    <source>
        <strain evidence="8">RIB 2604</strain>
    </source>
</reference>
<dbReference type="OrthoDB" id="5386330at2759"/>
<evidence type="ECO:0000256" key="2">
    <source>
        <dbReference type="ARBA" id="ARBA00023125"/>
    </source>
</evidence>
<evidence type="ECO:0000313" key="6">
    <source>
        <dbReference type="EMBL" id="BCR95332.1"/>
    </source>
</evidence>
<proteinExistence type="predicted"/>
<name>A0A146FZN5_ASPKA</name>
<dbReference type="PROSITE" id="PS50048">
    <property type="entry name" value="ZN2_CY6_FUNGAL_2"/>
    <property type="match status" value="1"/>
</dbReference>
<dbReference type="AlphaFoldDB" id="A0A146FZN5"/>
<dbReference type="PROSITE" id="PS00463">
    <property type="entry name" value="ZN2_CY6_FUNGAL_1"/>
    <property type="match status" value="1"/>
</dbReference>
<sequence length="376" mass="42323">MPSRRSHTKSHHGCAQCKHRRIKCDEFRPICSSCHKKHIRCSFEGEFTPQTLHHGFAASSTRVDLIPRNESFQLPLLDLELLNHWHVATVRTLVHDKSTEKVLREFVPQEALSHPFLMHSLLALSALHLSHHGPVERRHKYTEAAMTHNNISLSLCKPLLNNVTSGNCHALFAFACFVVMFSFAAHGPKVDPGAQHPSAVLEVFMLIRGVASIVGQARPWIEAGGMRDLLKLGEQSREESNTAHARELYDRVSDIYDNLKRPSRPGCYDSQSLVIEESVQKFLDLLQQAIGVANPATSIMMRWPAVISVKYLDLLQANHPTALVVLAHYGVALELMAENWWLDGWGAFLVNTSLYRSGPHPGPELIWAREAIRRQS</sequence>
<reference evidence="6" key="4">
    <citation type="submission" date="2021-02" db="EMBL/GenBank/DDBJ databases">
        <title>Aspergillus luchuensis mut. kawachii IFO 4304 genome sequence.</title>
        <authorList>
            <person name="Mori K."/>
            <person name="Kadooka C."/>
            <person name="Goto M."/>
            <person name="Futagami T."/>
        </authorList>
    </citation>
    <scope>NUCLEOTIDE SEQUENCE</scope>
    <source>
        <strain evidence="6">IFO 4308</strain>
    </source>
</reference>
<dbReference type="RefSeq" id="XP_041539098.1">
    <property type="nucleotide sequence ID" value="XM_041684966.1"/>
</dbReference>
<evidence type="ECO:0000256" key="1">
    <source>
        <dbReference type="ARBA" id="ARBA00023015"/>
    </source>
</evidence>
<dbReference type="Pfam" id="PF11951">
    <property type="entry name" value="Fungal_trans_2"/>
    <property type="match status" value="1"/>
</dbReference>
<organism evidence="7 8">
    <name type="scientific">Aspergillus kawachii</name>
    <name type="common">White koji mold</name>
    <name type="synonym">Aspergillus awamori var. kawachi</name>
    <dbReference type="NCBI Taxonomy" id="1069201"/>
    <lineage>
        <taxon>Eukaryota</taxon>
        <taxon>Fungi</taxon>
        <taxon>Dikarya</taxon>
        <taxon>Ascomycota</taxon>
        <taxon>Pezizomycotina</taxon>
        <taxon>Eurotiomycetes</taxon>
        <taxon>Eurotiomycetidae</taxon>
        <taxon>Eurotiales</taxon>
        <taxon>Aspergillaceae</taxon>
        <taxon>Aspergillus</taxon>
        <taxon>Aspergillus subgen. Circumdati</taxon>
    </lineage>
</organism>
<evidence type="ECO:0000313" key="8">
    <source>
        <dbReference type="Proteomes" id="UP000075230"/>
    </source>
</evidence>
<gene>
    <name evidence="6" type="ORF">AKAW2_20272A</name>
    <name evidence="7" type="ORF">RIB2604_03900500</name>
</gene>
<evidence type="ECO:0000259" key="5">
    <source>
        <dbReference type="PROSITE" id="PS50048"/>
    </source>
</evidence>
<keyword evidence="4" id="KW-0539">Nucleus</keyword>
<keyword evidence="3" id="KW-0804">Transcription</keyword>